<name>A0A9D1S517_9FIRM</name>
<reference evidence="3" key="2">
    <citation type="journal article" date="2021" name="PeerJ">
        <title>Extensive microbial diversity within the chicken gut microbiome revealed by metagenomics and culture.</title>
        <authorList>
            <person name="Gilroy R."/>
            <person name="Ravi A."/>
            <person name="Getino M."/>
            <person name="Pursley I."/>
            <person name="Horton D.L."/>
            <person name="Alikhan N.F."/>
            <person name="Baker D."/>
            <person name="Gharbi K."/>
            <person name="Hall N."/>
            <person name="Watson M."/>
            <person name="Adriaenssens E.M."/>
            <person name="Foster-Nyarko E."/>
            <person name="Jarju S."/>
            <person name="Secka A."/>
            <person name="Antonio M."/>
            <person name="Oren A."/>
            <person name="Chaudhuri R.R."/>
            <person name="La Ragione R."/>
            <person name="Hildebrand F."/>
            <person name="Pallen M.J."/>
        </authorList>
    </citation>
    <scope>NUCLEOTIDE SEQUENCE</scope>
    <source>
        <strain evidence="3">ChiSxjej2B14-8506</strain>
    </source>
</reference>
<feature type="transmembrane region" description="Helical" evidence="2">
    <location>
        <begin position="230"/>
        <end position="250"/>
    </location>
</feature>
<proteinExistence type="predicted"/>
<feature type="compositionally biased region" description="Acidic residues" evidence="1">
    <location>
        <begin position="305"/>
        <end position="314"/>
    </location>
</feature>
<feature type="transmembrane region" description="Helical" evidence="2">
    <location>
        <begin position="142"/>
        <end position="163"/>
    </location>
</feature>
<feature type="region of interest" description="Disordered" evidence="1">
    <location>
        <begin position="302"/>
        <end position="413"/>
    </location>
</feature>
<dbReference type="Proteomes" id="UP000824123">
    <property type="component" value="Unassembled WGS sequence"/>
</dbReference>
<comment type="caution">
    <text evidence="3">The sequence shown here is derived from an EMBL/GenBank/DDBJ whole genome shotgun (WGS) entry which is preliminary data.</text>
</comment>
<evidence type="ECO:0008006" key="5">
    <source>
        <dbReference type="Google" id="ProtNLM"/>
    </source>
</evidence>
<evidence type="ECO:0000256" key="1">
    <source>
        <dbReference type="SAM" id="MobiDB-lite"/>
    </source>
</evidence>
<dbReference type="AlphaFoldDB" id="A0A9D1S517"/>
<evidence type="ECO:0000313" key="3">
    <source>
        <dbReference type="EMBL" id="HIU47151.1"/>
    </source>
</evidence>
<feature type="transmembrane region" description="Helical" evidence="2">
    <location>
        <begin position="46"/>
        <end position="70"/>
    </location>
</feature>
<feature type="compositionally biased region" description="Basic and acidic residues" evidence="1">
    <location>
        <begin position="365"/>
        <end position="375"/>
    </location>
</feature>
<feature type="compositionally biased region" description="Low complexity" evidence="1">
    <location>
        <begin position="390"/>
        <end position="404"/>
    </location>
</feature>
<evidence type="ECO:0000313" key="4">
    <source>
        <dbReference type="Proteomes" id="UP000824123"/>
    </source>
</evidence>
<feature type="transmembrane region" description="Helical" evidence="2">
    <location>
        <begin position="90"/>
        <end position="116"/>
    </location>
</feature>
<organism evidence="3 4">
    <name type="scientific">Candidatus Fimadaptatus faecigallinarum</name>
    <dbReference type="NCBI Taxonomy" id="2840814"/>
    <lineage>
        <taxon>Bacteria</taxon>
        <taxon>Bacillati</taxon>
        <taxon>Bacillota</taxon>
        <taxon>Clostridia</taxon>
        <taxon>Eubacteriales</taxon>
        <taxon>Candidatus Fimadaptatus</taxon>
    </lineage>
</organism>
<keyword evidence="2" id="KW-1133">Transmembrane helix</keyword>
<feature type="transmembrane region" description="Helical" evidence="2">
    <location>
        <begin position="175"/>
        <end position="196"/>
    </location>
</feature>
<dbReference type="EMBL" id="DVNK01000050">
    <property type="protein sequence ID" value="HIU47151.1"/>
    <property type="molecule type" value="Genomic_DNA"/>
</dbReference>
<accession>A0A9D1S517</accession>
<reference evidence="3" key="1">
    <citation type="submission" date="2020-10" db="EMBL/GenBank/DDBJ databases">
        <authorList>
            <person name="Gilroy R."/>
        </authorList>
    </citation>
    <scope>NUCLEOTIDE SEQUENCE</scope>
    <source>
        <strain evidence="3">ChiSxjej2B14-8506</strain>
    </source>
</reference>
<keyword evidence="2" id="KW-0472">Membrane</keyword>
<gene>
    <name evidence="3" type="ORF">IAC59_07815</name>
</gene>
<feature type="transmembrane region" description="Helical" evidence="2">
    <location>
        <begin position="256"/>
        <end position="278"/>
    </location>
</feature>
<protein>
    <recommendedName>
        <fullName evidence="5">DUF624 domain-containing protein</fullName>
    </recommendedName>
</protein>
<keyword evidence="2" id="KW-0812">Transmembrane</keyword>
<sequence length="413" mass="45407">MGLFQRFYYGKAGQADFNPEDLPKNRKELFMAMFRIRFSGLITQNLIYLVFCIPAIIICFQAFILLNSIAAAAVEDASLLEQFSRDWFSYAVMLLAILIPCMGLAGVGASGCMYVLRNWARDQHAFGLSDIKDSIKANWKQGLAFGLLTGVIDLVCFVGWYFYRQQAATAGSMTQSVFMSILEGLMIIILCVWWLMNMIAYPMMITYDMKFGALLRNCAILSVARLPQSVGIWLLSLAPTILCVAALLLTGSSWAILAWVLIYLLIGYSFSGFLYASYANALFDKYMNPRIDGAPMNLGLRPSEYDYDEDDDDTPVNAQPGYRPTPGPGGTGEAWPPRRPDSGSWLDAQAERNMPEPTPAQSEPAKNEPDADKSQPEFGAADTAGVATPDSADASENAAASDSNETGDSDKRD</sequence>
<evidence type="ECO:0000256" key="2">
    <source>
        <dbReference type="SAM" id="Phobius"/>
    </source>
</evidence>